<dbReference type="AlphaFoldDB" id="A0A9P3Q4C1"/>
<evidence type="ECO:0000313" key="5">
    <source>
        <dbReference type="EMBL" id="GLB84897.1"/>
    </source>
</evidence>
<name>A0A9P3Q4C1_9MYCO</name>
<gene>
    <name evidence="6" type="ORF">Mkiyose1413_09330</name>
    <name evidence="5" type="ORF">SRL2020028_41530</name>
</gene>
<dbReference type="GO" id="GO:0043565">
    <property type="term" value="F:sequence-specific DNA binding"/>
    <property type="evidence" value="ECO:0007669"/>
    <property type="project" value="InterPro"/>
</dbReference>
<dbReference type="GeneID" id="83631938"/>
<evidence type="ECO:0000313" key="6">
    <source>
        <dbReference type="EMBL" id="GLD29050.1"/>
    </source>
</evidence>
<dbReference type="EMBL" id="BRXE01000065">
    <property type="protein sequence ID" value="GLB84897.1"/>
    <property type="molecule type" value="Genomic_DNA"/>
</dbReference>
<sequence>MFDFETTDLRCAEAFLSRAYTRVRLECPGKPAPTRAQRRWLGALSFSDLDIHTELHYELDPLNKVCITRAHAGFIETHTTGDATTFLTAKDSICISSGELPSSGRMYATFDVTMFDTAELSKVAATDPVSSDATVRLTGRQLVSRAAGRRLSSLIDYLRGVLIDAEARESELVAATAISHLAATVLAAFPNNAVAEPNCADRIDAAKSTRLRRAMAFVEENAQLDITVNDIAAALYVSPRSVQYMFRRHMDCTPMDYLRRVRLHRAHQDLQDSDPTTSSVGQIAHRWGFAHVGRFASHYRAQYGQEPHRTLRG</sequence>
<dbReference type="Pfam" id="PF12833">
    <property type="entry name" value="HTH_18"/>
    <property type="match status" value="1"/>
</dbReference>
<dbReference type="PANTHER" id="PTHR46796:SF12">
    <property type="entry name" value="HTH-TYPE DNA-BINDING TRANSCRIPTIONAL ACTIVATOR EUTR"/>
    <property type="match status" value="1"/>
</dbReference>
<proteinExistence type="predicted"/>
<dbReference type="RefSeq" id="WP_238305470.1">
    <property type="nucleotide sequence ID" value="NZ_BRXE01000065.1"/>
</dbReference>
<evidence type="ECO:0000313" key="7">
    <source>
        <dbReference type="Proteomes" id="UP001064782"/>
    </source>
</evidence>
<evidence type="ECO:0000256" key="1">
    <source>
        <dbReference type="ARBA" id="ARBA00023015"/>
    </source>
</evidence>
<dbReference type="EMBL" id="BRZI01000003">
    <property type="protein sequence ID" value="GLD29050.1"/>
    <property type="molecule type" value="Genomic_DNA"/>
</dbReference>
<dbReference type="SUPFAM" id="SSF46689">
    <property type="entry name" value="Homeodomain-like"/>
    <property type="match status" value="2"/>
</dbReference>
<organism evidence="6 7">
    <name type="scientific">Mycobacterium kiyosense</name>
    <dbReference type="NCBI Taxonomy" id="2871094"/>
    <lineage>
        <taxon>Bacteria</taxon>
        <taxon>Bacillati</taxon>
        <taxon>Actinomycetota</taxon>
        <taxon>Actinomycetes</taxon>
        <taxon>Mycobacteriales</taxon>
        <taxon>Mycobacteriaceae</taxon>
        <taxon>Mycobacterium</taxon>
    </lineage>
</organism>
<dbReference type="PANTHER" id="PTHR46796">
    <property type="entry name" value="HTH-TYPE TRANSCRIPTIONAL ACTIVATOR RHAS-RELATED"/>
    <property type="match status" value="1"/>
</dbReference>
<reference evidence="6" key="1">
    <citation type="submission" date="2022-08" db="EMBL/GenBank/DDBJ databases">
        <title>Mycobacterium kiyosense sp. nov., scotochromogenic slow-glowing species isolated from respiratory specimens.</title>
        <authorList>
            <person name="Fukano H."/>
            <person name="Kazumi Y."/>
            <person name="Sakagami N."/>
            <person name="Ato M."/>
            <person name="Mitarai S."/>
            <person name="Hoshino Y."/>
        </authorList>
    </citation>
    <scope>NUCLEOTIDE SEQUENCE</scope>
    <source>
        <strain evidence="6">1413</strain>
        <strain evidence="5">SRL2020-028</strain>
    </source>
</reference>
<keyword evidence="3" id="KW-0804">Transcription</keyword>
<keyword evidence="1" id="KW-0805">Transcription regulation</keyword>
<dbReference type="PROSITE" id="PS01124">
    <property type="entry name" value="HTH_ARAC_FAMILY_2"/>
    <property type="match status" value="1"/>
</dbReference>
<dbReference type="GO" id="GO:0003700">
    <property type="term" value="F:DNA-binding transcription factor activity"/>
    <property type="evidence" value="ECO:0007669"/>
    <property type="project" value="InterPro"/>
</dbReference>
<feature type="domain" description="HTH araC/xylS-type" evidence="4">
    <location>
        <begin position="212"/>
        <end position="313"/>
    </location>
</feature>
<comment type="caution">
    <text evidence="6">The sequence shown here is derived from an EMBL/GenBank/DDBJ whole genome shotgun (WGS) entry which is preliminary data.</text>
</comment>
<dbReference type="Proteomes" id="UP001165663">
    <property type="component" value="Unassembled WGS sequence"/>
</dbReference>
<dbReference type="Gene3D" id="1.10.10.60">
    <property type="entry name" value="Homeodomain-like"/>
    <property type="match status" value="1"/>
</dbReference>
<keyword evidence="7" id="KW-1185">Reference proteome</keyword>
<dbReference type="InterPro" id="IPR009057">
    <property type="entry name" value="Homeodomain-like_sf"/>
</dbReference>
<evidence type="ECO:0000259" key="4">
    <source>
        <dbReference type="PROSITE" id="PS01124"/>
    </source>
</evidence>
<dbReference type="Proteomes" id="UP001064782">
    <property type="component" value="Unassembled WGS sequence"/>
</dbReference>
<accession>A0A9P3Q4C1</accession>
<dbReference type="InterPro" id="IPR018060">
    <property type="entry name" value="HTH_AraC"/>
</dbReference>
<dbReference type="InterPro" id="IPR050204">
    <property type="entry name" value="AraC_XylS_family_regulators"/>
</dbReference>
<keyword evidence="2" id="KW-0238">DNA-binding</keyword>
<protein>
    <recommendedName>
        <fullName evidence="4">HTH araC/xylS-type domain-containing protein</fullName>
    </recommendedName>
</protein>
<evidence type="ECO:0000256" key="2">
    <source>
        <dbReference type="ARBA" id="ARBA00023125"/>
    </source>
</evidence>
<dbReference type="SMART" id="SM00342">
    <property type="entry name" value="HTH_ARAC"/>
    <property type="match status" value="1"/>
</dbReference>
<evidence type="ECO:0000256" key="3">
    <source>
        <dbReference type="ARBA" id="ARBA00023163"/>
    </source>
</evidence>